<keyword evidence="8 11" id="KW-0520">NAD</keyword>
<dbReference type="GO" id="GO:0004318">
    <property type="term" value="F:enoyl-[acyl-carrier-protein] reductase (NADH) activity"/>
    <property type="evidence" value="ECO:0007669"/>
    <property type="project" value="UniProtKB-EC"/>
</dbReference>
<protein>
    <recommendedName>
        <fullName evidence="8">Enoyl-[acyl-carrier-protein] reductase [NADH]</fullName>
        <ecNumber evidence="8">1.3.1.9</ecNumber>
    </recommendedName>
</protein>
<evidence type="ECO:0000256" key="11">
    <source>
        <dbReference type="PIRSR" id="PIRSR000094-3"/>
    </source>
</evidence>
<dbReference type="InterPro" id="IPR036291">
    <property type="entry name" value="NAD(P)-bd_dom_sf"/>
</dbReference>
<dbReference type="UniPathway" id="UPA00094"/>
<evidence type="ECO:0000256" key="9">
    <source>
        <dbReference type="PIRSR" id="PIRSR000094-1"/>
    </source>
</evidence>
<evidence type="ECO:0000256" key="3">
    <source>
        <dbReference type="ARBA" id="ARBA00022516"/>
    </source>
</evidence>
<dbReference type="GO" id="GO:0006633">
    <property type="term" value="P:fatty acid biosynthetic process"/>
    <property type="evidence" value="ECO:0007669"/>
    <property type="project" value="UniProtKB-UniPathway"/>
</dbReference>
<dbReference type="Gene3D" id="1.10.8.400">
    <property type="entry name" value="Enoyl acyl carrier protein reductase"/>
    <property type="match status" value="1"/>
</dbReference>
<dbReference type="PIRSF" id="PIRSF000094">
    <property type="entry name" value="Enoyl-ACP_rdct"/>
    <property type="match status" value="1"/>
</dbReference>
<evidence type="ECO:0000256" key="5">
    <source>
        <dbReference type="ARBA" id="ARBA00023002"/>
    </source>
</evidence>
<feature type="active site" description="Proton acceptor" evidence="9">
    <location>
        <position position="147"/>
    </location>
</feature>
<feature type="binding site" evidence="11">
    <location>
        <position position="164"/>
    </location>
    <ligand>
        <name>NAD(+)</name>
        <dbReference type="ChEBI" id="CHEBI:57540"/>
    </ligand>
</feature>
<feature type="binding site" evidence="11">
    <location>
        <begin position="193"/>
        <end position="197"/>
    </location>
    <ligand>
        <name>NAD(+)</name>
        <dbReference type="ChEBI" id="CHEBI:57540"/>
    </ligand>
</feature>
<feature type="binding site" evidence="11">
    <location>
        <begin position="66"/>
        <end position="67"/>
    </location>
    <ligand>
        <name>NAD(+)</name>
        <dbReference type="ChEBI" id="CHEBI:57540"/>
    </ligand>
</feature>
<comment type="catalytic activity">
    <reaction evidence="8">
        <text>a 2,3-saturated acyl-[ACP] + NAD(+) = a (2E)-enoyl-[ACP] + NADH + H(+)</text>
        <dbReference type="Rhea" id="RHEA:10240"/>
        <dbReference type="Rhea" id="RHEA-COMP:9925"/>
        <dbReference type="Rhea" id="RHEA-COMP:9926"/>
        <dbReference type="ChEBI" id="CHEBI:15378"/>
        <dbReference type="ChEBI" id="CHEBI:57540"/>
        <dbReference type="ChEBI" id="CHEBI:57945"/>
        <dbReference type="ChEBI" id="CHEBI:78784"/>
        <dbReference type="ChEBI" id="CHEBI:78785"/>
        <dbReference type="EC" id="1.3.1.9"/>
    </reaction>
</comment>
<dbReference type="PANTHER" id="PTHR43159">
    <property type="entry name" value="ENOYL-[ACYL-CARRIER-PROTEIN] REDUCTASE"/>
    <property type="match status" value="1"/>
</dbReference>
<dbReference type="Proteomes" id="UP000242869">
    <property type="component" value="Unassembled WGS sequence"/>
</dbReference>
<proteinExistence type="inferred from homology"/>
<feature type="active site" description="Proton acceptor" evidence="9">
    <location>
        <position position="157"/>
    </location>
</feature>
<feature type="binding site" evidence="11">
    <location>
        <begin position="21"/>
        <end position="22"/>
    </location>
    <ligand>
        <name>NAD(+)</name>
        <dbReference type="ChEBI" id="CHEBI:57540"/>
    </ligand>
</feature>
<dbReference type="CDD" id="cd05372">
    <property type="entry name" value="ENR_SDR"/>
    <property type="match status" value="1"/>
</dbReference>
<dbReference type="OrthoDB" id="9803628at2"/>
<evidence type="ECO:0000256" key="1">
    <source>
        <dbReference type="ARBA" id="ARBA00005194"/>
    </source>
</evidence>
<name>A0A1I4VTN3_9NEIS</name>
<evidence type="ECO:0000256" key="2">
    <source>
        <dbReference type="ARBA" id="ARBA00009233"/>
    </source>
</evidence>
<sequence length="256" mass="27373">MTEQTLAGKVALVLGVANNQSIAYGVAKALRARGATIVMPYQTDRTRDFIAPLLEELGVEIAMKCDVTEAGSMEAVFDAIKQKYGRLDIGVHSIAFAPREDLHGRIVDISAEGFKLALEVSCHSFIRMAKLAEPLMVDGGTLLTMSYYGSERVVPTYGIMGPIKAALECSVKYLAYDLGPKKIRVHAVSPGPIKTRAGSGIREFDALIEQSAQAAPLKELADIDDVGEVSAFLCEPGSARLTGSVMYVDGGTNIMS</sequence>
<evidence type="ECO:0000256" key="6">
    <source>
        <dbReference type="ARBA" id="ARBA00023098"/>
    </source>
</evidence>
<comment type="pathway">
    <text evidence="1">Lipid metabolism; fatty acid biosynthesis.</text>
</comment>
<dbReference type="EC" id="1.3.1.9" evidence="8"/>
<dbReference type="STRING" id="83765.SAMN05660284_00378"/>
<dbReference type="InterPro" id="IPR014358">
    <property type="entry name" value="Enoyl-ACP_Rdtase_NADH"/>
</dbReference>
<evidence type="ECO:0000256" key="8">
    <source>
        <dbReference type="PIRNR" id="PIRNR000094"/>
    </source>
</evidence>
<dbReference type="InterPro" id="IPR002347">
    <property type="entry name" value="SDR_fam"/>
</dbReference>
<keyword evidence="7 8" id="KW-0275">Fatty acid biosynthesis</keyword>
<dbReference type="AlphaFoldDB" id="A0A1I4VTN3"/>
<dbReference type="SUPFAM" id="SSF51735">
    <property type="entry name" value="NAD(P)-binding Rossmann-fold domains"/>
    <property type="match status" value="1"/>
</dbReference>
<reference evidence="13" key="1">
    <citation type="submission" date="2016-10" db="EMBL/GenBank/DDBJ databases">
        <authorList>
            <person name="Varghese N."/>
            <person name="Submissions S."/>
        </authorList>
    </citation>
    <scope>NUCLEOTIDE SEQUENCE [LARGE SCALE GENOMIC DNA]</scope>
    <source>
        <strain evidence="13">DSM 6150</strain>
    </source>
</reference>
<keyword evidence="3 8" id="KW-0444">Lipid biosynthesis</keyword>
<feature type="binding site" evidence="11">
    <location>
        <position position="15"/>
    </location>
    <ligand>
        <name>NAD(+)</name>
        <dbReference type="ChEBI" id="CHEBI:57540"/>
    </ligand>
</feature>
<accession>A0A1I4VTN3</accession>
<organism evidence="12 13">
    <name type="scientific">Formivibrio citricus</name>
    <dbReference type="NCBI Taxonomy" id="83765"/>
    <lineage>
        <taxon>Bacteria</taxon>
        <taxon>Pseudomonadati</taxon>
        <taxon>Pseudomonadota</taxon>
        <taxon>Betaproteobacteria</taxon>
        <taxon>Neisseriales</taxon>
        <taxon>Chitinibacteraceae</taxon>
        <taxon>Formivibrio</taxon>
    </lineage>
</organism>
<evidence type="ECO:0000313" key="12">
    <source>
        <dbReference type="EMBL" id="SFN04542.1"/>
    </source>
</evidence>
<dbReference type="RefSeq" id="WP_091190450.1">
    <property type="nucleotide sequence ID" value="NZ_FOVE01000002.1"/>
</dbReference>
<feature type="binding site" evidence="11">
    <location>
        <position position="94"/>
    </location>
    <ligand>
        <name>NAD(+)</name>
        <dbReference type="ChEBI" id="CHEBI:57540"/>
    </ligand>
</feature>
<evidence type="ECO:0000256" key="7">
    <source>
        <dbReference type="ARBA" id="ARBA00023160"/>
    </source>
</evidence>
<dbReference type="PANTHER" id="PTHR43159:SF2">
    <property type="entry name" value="ENOYL-[ACYL-CARRIER-PROTEIN] REDUCTASE [NADH], CHLOROPLASTIC"/>
    <property type="match status" value="1"/>
</dbReference>
<keyword evidence="13" id="KW-1185">Reference proteome</keyword>
<feature type="binding site" evidence="10">
    <location>
        <position position="97"/>
    </location>
    <ligand>
        <name>substrate</name>
    </ligand>
</feature>
<keyword evidence="5 8" id="KW-0560">Oxidoreductase</keyword>
<dbReference type="EMBL" id="FOVE01000002">
    <property type="protein sequence ID" value="SFN04542.1"/>
    <property type="molecule type" value="Genomic_DNA"/>
</dbReference>
<dbReference type="Gene3D" id="3.40.50.720">
    <property type="entry name" value="NAD(P)-binding Rossmann-like Domain"/>
    <property type="match status" value="1"/>
</dbReference>
<evidence type="ECO:0000256" key="10">
    <source>
        <dbReference type="PIRSR" id="PIRSR000094-2"/>
    </source>
</evidence>
<dbReference type="NCBIfam" id="NF005717">
    <property type="entry name" value="PRK07533.1"/>
    <property type="match status" value="1"/>
</dbReference>
<keyword evidence="4" id="KW-0276">Fatty acid metabolism</keyword>
<dbReference type="PRINTS" id="PR00081">
    <property type="entry name" value="GDHRDH"/>
</dbReference>
<dbReference type="Pfam" id="PF13561">
    <property type="entry name" value="adh_short_C2"/>
    <property type="match status" value="1"/>
</dbReference>
<comment type="similarity">
    <text evidence="2 8">Belongs to the short-chain dehydrogenases/reductases (SDR) family. FabI subfamily.</text>
</comment>
<feature type="binding site" evidence="11">
    <location>
        <position position="42"/>
    </location>
    <ligand>
        <name>NAD(+)</name>
        <dbReference type="ChEBI" id="CHEBI:57540"/>
    </ligand>
</feature>
<evidence type="ECO:0000256" key="4">
    <source>
        <dbReference type="ARBA" id="ARBA00022832"/>
    </source>
</evidence>
<evidence type="ECO:0000313" key="13">
    <source>
        <dbReference type="Proteomes" id="UP000242869"/>
    </source>
</evidence>
<keyword evidence="6" id="KW-0443">Lipid metabolism</keyword>
<gene>
    <name evidence="12" type="ORF">SAMN05660284_00378</name>
</gene>